<evidence type="ECO:0000313" key="1">
    <source>
        <dbReference type="EMBL" id="CRY95309.1"/>
    </source>
</evidence>
<evidence type="ECO:0008006" key="2">
    <source>
        <dbReference type="Google" id="ProtNLM"/>
    </source>
</evidence>
<dbReference type="PANTHER" id="PTHR35602:SF3">
    <property type="entry name" value="ESTERASE YQIA"/>
    <property type="match status" value="1"/>
</dbReference>
<dbReference type="SUPFAM" id="SSF53474">
    <property type="entry name" value="alpha/beta-Hydrolases"/>
    <property type="match status" value="1"/>
</dbReference>
<reference evidence="1" key="2">
    <citation type="submission" date="2015-07" db="EMBL/GenBank/DDBJ databases">
        <title>Plasmids, circular viruses and viroids from rat gut.</title>
        <authorList>
            <person name="Jorgensen T.J."/>
            <person name="Hansen M.A."/>
            <person name="Xu Z."/>
            <person name="Tabak M.A."/>
            <person name="Sorensen S.J."/>
            <person name="Hansen L.H."/>
        </authorList>
    </citation>
    <scope>NUCLEOTIDE SEQUENCE</scope>
    <source>
        <strain evidence="1">RGRH0587</strain>
    </source>
</reference>
<dbReference type="AlphaFoldDB" id="A0A0H5Q1M2"/>
<dbReference type="InterPro" id="IPR008886">
    <property type="entry name" value="UPF0227/Esterase_YqiA"/>
</dbReference>
<reference evidence="1" key="1">
    <citation type="submission" date="2015-06" db="EMBL/GenBank/DDBJ databases">
        <authorList>
            <person name="Joergensen T."/>
        </authorList>
    </citation>
    <scope>NUCLEOTIDE SEQUENCE</scope>
    <source>
        <strain evidence="1">RGRH0587</strain>
    </source>
</reference>
<name>A0A0H5Q1M2_9ZZZZ</name>
<dbReference type="InterPro" id="IPR029058">
    <property type="entry name" value="AB_hydrolase_fold"/>
</dbReference>
<dbReference type="EMBL" id="LN853218">
    <property type="protein sequence ID" value="CRY95309.1"/>
    <property type="molecule type" value="Genomic_DNA"/>
</dbReference>
<dbReference type="Pfam" id="PF05728">
    <property type="entry name" value="UPF0227"/>
    <property type="match status" value="1"/>
</dbReference>
<sequence>MNIVYLHGLSSSGNSNTASKLRELLPDDNVITPDIPVEPDKALTLIHSIVDRLPKEDTLIIGTSMGAMYAQQISGYRRILVNPAFHVSELLRDNEGETLPFFSGTML</sequence>
<proteinExistence type="predicted"/>
<dbReference type="PANTHER" id="PTHR35602">
    <property type="entry name" value="ESTERASE YQIA-RELATED"/>
    <property type="match status" value="1"/>
</dbReference>
<protein>
    <recommendedName>
        <fullName evidence="2">Esterase</fullName>
    </recommendedName>
</protein>
<accession>A0A0H5Q1M2</accession>
<organism evidence="1">
    <name type="scientific">uncultured prokaryote</name>
    <dbReference type="NCBI Taxonomy" id="198431"/>
    <lineage>
        <taxon>unclassified sequences</taxon>
        <taxon>environmental samples</taxon>
    </lineage>
</organism>
<dbReference type="Gene3D" id="3.40.50.1820">
    <property type="entry name" value="alpha/beta hydrolase"/>
    <property type="match status" value="1"/>
</dbReference>